<evidence type="ECO:0000313" key="3">
    <source>
        <dbReference type="EMBL" id="KAJ1190502.1"/>
    </source>
</evidence>
<comment type="caution">
    <text evidence="3">The sequence shown here is derived from an EMBL/GenBank/DDBJ whole genome shotgun (WGS) entry which is preliminary data.</text>
</comment>
<dbReference type="AlphaFoldDB" id="A0AAV7USC3"/>
<dbReference type="Proteomes" id="UP001066276">
    <property type="component" value="Chromosome 3_1"/>
</dbReference>
<evidence type="ECO:0000313" key="2">
    <source>
        <dbReference type="EMBL" id="KAJ1102865.1"/>
    </source>
</evidence>
<keyword evidence="4" id="KW-1185">Reference proteome</keyword>
<name>A0AAV7USC3_PLEWA</name>
<organism evidence="3 4">
    <name type="scientific">Pleurodeles waltl</name>
    <name type="common">Iberian ribbed newt</name>
    <dbReference type="NCBI Taxonomy" id="8319"/>
    <lineage>
        <taxon>Eukaryota</taxon>
        <taxon>Metazoa</taxon>
        <taxon>Chordata</taxon>
        <taxon>Craniata</taxon>
        <taxon>Vertebrata</taxon>
        <taxon>Euteleostomi</taxon>
        <taxon>Amphibia</taxon>
        <taxon>Batrachia</taxon>
        <taxon>Caudata</taxon>
        <taxon>Salamandroidea</taxon>
        <taxon>Salamandridae</taxon>
        <taxon>Pleurodelinae</taxon>
        <taxon>Pleurodeles</taxon>
    </lineage>
</organism>
<accession>A0AAV7USC3</accession>
<dbReference type="EMBL" id="JANPWB010000005">
    <property type="protein sequence ID" value="KAJ1190502.1"/>
    <property type="molecule type" value="Genomic_DNA"/>
</dbReference>
<sequence length="72" mass="7273">MAQAGFPYSAQEPLGPAPTPCRPRHLLRGLVSTAGGQVLTSLLAAPDRTPRVAPVSHLKGSSAPAFPVCAGA</sequence>
<feature type="region of interest" description="Disordered" evidence="1">
    <location>
        <begin position="1"/>
        <end position="21"/>
    </location>
</feature>
<gene>
    <name evidence="2" type="ORF">NDU88_000306</name>
    <name evidence="3" type="ORF">NDU88_007240</name>
</gene>
<protein>
    <submittedName>
        <fullName evidence="3">Uncharacterized protein</fullName>
    </submittedName>
</protein>
<evidence type="ECO:0000313" key="4">
    <source>
        <dbReference type="Proteomes" id="UP001066276"/>
    </source>
</evidence>
<reference evidence="3" key="1">
    <citation type="journal article" date="2022" name="bioRxiv">
        <title>Sequencing and chromosome-scale assembly of the giantPleurodeles waltlgenome.</title>
        <authorList>
            <person name="Brown T."/>
            <person name="Elewa A."/>
            <person name="Iarovenko S."/>
            <person name="Subramanian E."/>
            <person name="Araus A.J."/>
            <person name="Petzold A."/>
            <person name="Susuki M."/>
            <person name="Suzuki K.-i.T."/>
            <person name="Hayashi T."/>
            <person name="Toyoda A."/>
            <person name="Oliveira C."/>
            <person name="Osipova E."/>
            <person name="Leigh N.D."/>
            <person name="Simon A."/>
            <person name="Yun M.H."/>
        </authorList>
    </citation>
    <scope>NUCLEOTIDE SEQUENCE</scope>
    <source>
        <strain evidence="3">20211129_DDA</strain>
        <tissue evidence="3">Liver</tissue>
    </source>
</reference>
<dbReference type="EMBL" id="JANPWB010000013">
    <property type="protein sequence ID" value="KAJ1102865.1"/>
    <property type="molecule type" value="Genomic_DNA"/>
</dbReference>
<dbReference type="Proteomes" id="UP001066276">
    <property type="component" value="Chromosome 9"/>
</dbReference>
<proteinExistence type="predicted"/>
<evidence type="ECO:0000256" key="1">
    <source>
        <dbReference type="SAM" id="MobiDB-lite"/>
    </source>
</evidence>